<dbReference type="EMBL" id="JAAXKY010000059">
    <property type="protein sequence ID" value="NMH79103.1"/>
    <property type="molecule type" value="Genomic_DNA"/>
</dbReference>
<organism evidence="9 10">
    <name type="scientific">Pseudonocardia xinjiangensis</name>
    <dbReference type="NCBI Taxonomy" id="75289"/>
    <lineage>
        <taxon>Bacteria</taxon>
        <taxon>Bacillati</taxon>
        <taxon>Actinomycetota</taxon>
        <taxon>Actinomycetes</taxon>
        <taxon>Pseudonocardiales</taxon>
        <taxon>Pseudonocardiaceae</taxon>
        <taxon>Pseudonocardia</taxon>
    </lineage>
</organism>
<evidence type="ECO:0000256" key="5">
    <source>
        <dbReference type="ARBA" id="ARBA00023251"/>
    </source>
</evidence>
<dbReference type="PROSITE" id="PS51012">
    <property type="entry name" value="ABC_TM2"/>
    <property type="match status" value="1"/>
</dbReference>
<evidence type="ECO:0000256" key="3">
    <source>
        <dbReference type="ARBA" id="ARBA00022989"/>
    </source>
</evidence>
<evidence type="ECO:0000256" key="2">
    <source>
        <dbReference type="ARBA" id="ARBA00022692"/>
    </source>
</evidence>
<evidence type="ECO:0000256" key="6">
    <source>
        <dbReference type="RuleBase" id="RU361157"/>
    </source>
</evidence>
<dbReference type="InterPro" id="IPR013525">
    <property type="entry name" value="ABC2_TM"/>
</dbReference>
<comment type="caution">
    <text evidence="9">The sequence shown here is derived from an EMBL/GenBank/DDBJ whole genome shotgun (WGS) entry which is preliminary data.</text>
</comment>
<comment type="similarity">
    <text evidence="6">Belongs to the ABC-2 integral membrane protein family.</text>
</comment>
<dbReference type="InterPro" id="IPR047817">
    <property type="entry name" value="ABC2_TM_bact-type"/>
</dbReference>
<evidence type="ECO:0000256" key="7">
    <source>
        <dbReference type="SAM" id="MobiDB-lite"/>
    </source>
</evidence>
<dbReference type="Proteomes" id="UP001296706">
    <property type="component" value="Unassembled WGS sequence"/>
</dbReference>
<feature type="transmembrane region" description="Helical" evidence="6">
    <location>
        <begin position="210"/>
        <end position="229"/>
    </location>
</feature>
<keyword evidence="6" id="KW-1003">Cell membrane</keyword>
<dbReference type="PRINTS" id="PR00164">
    <property type="entry name" value="ABC2TRNSPORT"/>
</dbReference>
<sequence>MSELASESSAQREPAVSAALQGAGPRSTGRAPGPWGGILLVVEHFWTWYRRNWRATAVSSVLQPLLFLLAFGVGFGSLVAGTGSAAEATGGVDYLVWLAPALLAVSTVQSAAFESTYPVLSGFKWQRFYHAMAASPISPAQVALGHLVWVAAKMAGSGAIYVIVIALFGGVGSAGIVVSLLAAVLAGAAVAALVTAFSATRENEGAAFNALFRFVVIPMTLFSGTFFPVDRLPEWVQPLAFVSPLWHGTELARAAALDRWQPLAALGHLAYLVALLALGIALSTRFFARRLVR</sequence>
<dbReference type="PANTHER" id="PTHR43229:SF2">
    <property type="entry name" value="NODULATION PROTEIN J"/>
    <property type="match status" value="1"/>
</dbReference>
<proteinExistence type="inferred from homology"/>
<evidence type="ECO:0000259" key="8">
    <source>
        <dbReference type="PROSITE" id="PS51012"/>
    </source>
</evidence>
<feature type="transmembrane region" description="Helical" evidence="6">
    <location>
        <begin position="269"/>
        <end position="288"/>
    </location>
</feature>
<feature type="transmembrane region" description="Helical" evidence="6">
    <location>
        <begin position="61"/>
        <end position="82"/>
    </location>
</feature>
<comment type="subcellular location">
    <subcellularLocation>
        <location evidence="6">Cell membrane</location>
        <topology evidence="6">Multi-pass membrane protein</topology>
    </subcellularLocation>
    <subcellularLocation>
        <location evidence="1">Membrane</location>
        <topology evidence="1">Multi-pass membrane protein</topology>
    </subcellularLocation>
</comment>
<feature type="region of interest" description="Disordered" evidence="7">
    <location>
        <begin position="1"/>
        <end position="30"/>
    </location>
</feature>
<dbReference type="InterPro" id="IPR051784">
    <property type="entry name" value="Nod_factor_ABC_transporter"/>
</dbReference>
<keyword evidence="10" id="KW-1185">Reference proteome</keyword>
<evidence type="ECO:0000313" key="10">
    <source>
        <dbReference type="Proteomes" id="UP001296706"/>
    </source>
</evidence>
<dbReference type="Pfam" id="PF01061">
    <property type="entry name" value="ABC2_membrane"/>
    <property type="match status" value="1"/>
</dbReference>
<keyword evidence="4 6" id="KW-0472">Membrane</keyword>
<evidence type="ECO:0000313" key="9">
    <source>
        <dbReference type="EMBL" id="NMH79103.1"/>
    </source>
</evidence>
<feature type="transmembrane region" description="Helical" evidence="6">
    <location>
        <begin position="174"/>
        <end position="198"/>
    </location>
</feature>
<keyword evidence="3 6" id="KW-1133">Transmembrane helix</keyword>
<keyword evidence="5" id="KW-0046">Antibiotic resistance</keyword>
<feature type="compositionally biased region" description="Polar residues" evidence="7">
    <location>
        <begin position="1"/>
        <end position="11"/>
    </location>
</feature>
<feature type="transmembrane region" description="Helical" evidence="6">
    <location>
        <begin position="94"/>
        <end position="120"/>
    </location>
</feature>
<keyword evidence="2 6" id="KW-0812">Transmembrane</keyword>
<dbReference type="PIRSF" id="PIRSF006648">
    <property type="entry name" value="DrrB"/>
    <property type="match status" value="1"/>
</dbReference>
<reference evidence="9 10" key="1">
    <citation type="submission" date="2020-04" db="EMBL/GenBank/DDBJ databases">
        <authorList>
            <person name="Klaysubun C."/>
            <person name="Duangmal K."/>
            <person name="Lipun K."/>
        </authorList>
    </citation>
    <scope>NUCLEOTIDE SEQUENCE [LARGE SCALE GENOMIC DNA]</scope>
    <source>
        <strain evidence="9 10">JCM 11839</strain>
    </source>
</reference>
<name>A0ABX1RIP7_9PSEU</name>
<feature type="transmembrane region" description="Helical" evidence="6">
    <location>
        <begin position="141"/>
        <end position="168"/>
    </location>
</feature>
<evidence type="ECO:0000256" key="4">
    <source>
        <dbReference type="ARBA" id="ARBA00023136"/>
    </source>
</evidence>
<evidence type="ECO:0000256" key="1">
    <source>
        <dbReference type="ARBA" id="ARBA00004141"/>
    </source>
</evidence>
<gene>
    <name evidence="9" type="ORF">HF577_18670</name>
</gene>
<accession>A0ABX1RIP7</accession>
<keyword evidence="6" id="KW-0813">Transport</keyword>
<feature type="domain" description="ABC transmembrane type-2" evidence="8">
    <location>
        <begin position="55"/>
        <end position="290"/>
    </location>
</feature>
<protein>
    <recommendedName>
        <fullName evidence="6">Transport permease protein</fullName>
    </recommendedName>
</protein>
<dbReference type="InterPro" id="IPR000412">
    <property type="entry name" value="ABC_2_transport"/>
</dbReference>
<dbReference type="PANTHER" id="PTHR43229">
    <property type="entry name" value="NODULATION PROTEIN J"/>
    <property type="match status" value="1"/>
</dbReference>